<keyword evidence="2" id="KW-1185">Reference proteome</keyword>
<evidence type="ECO:0008006" key="3">
    <source>
        <dbReference type="Google" id="ProtNLM"/>
    </source>
</evidence>
<dbReference type="Pfam" id="PF20129">
    <property type="entry name" value="DUF6519"/>
    <property type="match status" value="2"/>
</dbReference>
<dbReference type="InterPro" id="IPR045392">
    <property type="entry name" value="DUF6519"/>
</dbReference>
<protein>
    <recommendedName>
        <fullName evidence="3">Right handed beta helix domain-containing protein</fullName>
    </recommendedName>
</protein>
<accession>A0A1R4H6N3</accession>
<dbReference type="SUPFAM" id="SSF51126">
    <property type="entry name" value="Pectin lyase-like"/>
    <property type="match status" value="1"/>
</dbReference>
<reference evidence="2" key="1">
    <citation type="submission" date="2017-02" db="EMBL/GenBank/DDBJ databases">
        <authorList>
            <person name="Daims H."/>
        </authorList>
    </citation>
    <scope>NUCLEOTIDE SEQUENCE [LARGE SCALE GENOMIC DNA]</scope>
</reference>
<dbReference type="InterPro" id="IPR012334">
    <property type="entry name" value="Pectin_lyas_fold"/>
</dbReference>
<sequence>MTFDCSRFSFQPWNDFLGVVMQQGRVQLDADWNEFVEQLTRRIQAGTLDTIGQAVVPREIPNGFLISVNNSDPKDLMIGAGRMYVDGILVDNHGSRPLNIWDEHLAELRSENSISILNQPYLPFDKTKKTLQDFSEPELDKAPYLVYLDVWQREVTALQMPELIEKALGVDTTGRLQTVWQVKILTDIGANATCDYVQGWDKLTKPSGARLTTSLPDTVPTESNPCLVSPASGYQGLENQLYRVEIHNGGNQNSATFKWSRDNATVASRVTTIPTLTQIVVEHVKRDDLLGFHGGDWIEILDDRHELHGQPGILRRIKGDGVDEGTQTLTLETALLAGQFPVNSKGMPVGGNTRVRRWDQSGVVRLENGTSIVDLNASGGVSDGIRIPSPGNKVILENGILVDFSLEKDFGAKMDLEFKTGDYWVFAARSVDGKIDILERSPPRGIHHHYARLAIVRAKGSDPDDCRVKWPPAITNSNSCDCTVCVHPETHNNGTATIQQAIGEIKKRGGGTICFDVGIYNIGKSLRLDGVKSIRIRGQGIDTLLLGGSIESVFNIENCQDVSIQNLTAINSVIPPSTVGSVMPRMVAVAVASIAKKISVIDVKNTIDFTLDHVNGICIAFGEIQIPSAALSLSGYLIGTKVNGCVLTAQQGIALLNNHAGASDVTAGKVNAQAETPPDYLITADLRITNCFFPCSNSGISFGGVSLHNGNLLISNNLILGCNNAGIMLVGGALPGSLVIVEKNILDVIGTGIQCGLDGMRVLDNEITAGDGNISSGDGIVIDGGIDPGFVDNPQIFGNHIHDRTGHGIAIRRAVGYGMIKSNVIENVTGSGLIIGDGKADYLSIENNHFLNIGPNNEEAIFYAAVRLANVKSADIVGNVIDDIGHGSKSNRPIIGLLITACDEIKITGNRLQNIGSSTSRQNVGIECDTPFKHLAICDNTILAADDIEFNQPWWALRIGAGVNTNNLKELQVKNIGNDFLLMSPSLMKILFITNSGVSASPSDWGATTGIHRNRFTSKIDANLFVIIENVAACLFTENFCEAMERQSFSVGAFTFMLDSRAIPRPLVSITGKQINASNNRITRINNNYQPILSIKTDNDNDYKKFIVLGNICSGGITVNDTDLGAITNNPWNQLNLTT</sequence>
<dbReference type="EMBL" id="FUKJ01000161">
    <property type="protein sequence ID" value="SJM91925.1"/>
    <property type="molecule type" value="Genomic_DNA"/>
</dbReference>
<proteinExistence type="predicted"/>
<evidence type="ECO:0000313" key="1">
    <source>
        <dbReference type="EMBL" id="SJM91925.1"/>
    </source>
</evidence>
<dbReference type="SMART" id="SM00710">
    <property type="entry name" value="PbH1"/>
    <property type="match status" value="8"/>
</dbReference>
<dbReference type="Gene3D" id="2.160.20.10">
    <property type="entry name" value="Single-stranded right-handed beta-helix, Pectin lyase-like"/>
    <property type="match status" value="1"/>
</dbReference>
<dbReference type="AlphaFoldDB" id="A0A1R4H6N3"/>
<organism evidence="1 2">
    <name type="scientific">Crenothrix polyspora</name>
    <dbReference type="NCBI Taxonomy" id="360316"/>
    <lineage>
        <taxon>Bacteria</taxon>
        <taxon>Pseudomonadati</taxon>
        <taxon>Pseudomonadota</taxon>
        <taxon>Gammaproteobacteria</taxon>
        <taxon>Methylococcales</taxon>
        <taxon>Crenotrichaceae</taxon>
        <taxon>Crenothrix</taxon>
    </lineage>
</organism>
<name>A0A1R4H6N3_9GAMM</name>
<dbReference type="RefSeq" id="WP_087146748.1">
    <property type="nucleotide sequence ID" value="NZ_FUKJ01000161.1"/>
</dbReference>
<dbReference type="InterPro" id="IPR011050">
    <property type="entry name" value="Pectin_lyase_fold/virulence"/>
</dbReference>
<dbReference type="OrthoDB" id="134981at2"/>
<gene>
    <name evidence="1" type="ORF">CRENPOLYSF2_2430005</name>
</gene>
<evidence type="ECO:0000313" key="2">
    <source>
        <dbReference type="Proteomes" id="UP000195442"/>
    </source>
</evidence>
<dbReference type="Proteomes" id="UP000195442">
    <property type="component" value="Unassembled WGS sequence"/>
</dbReference>
<dbReference type="InterPro" id="IPR006626">
    <property type="entry name" value="PbH1"/>
</dbReference>